<dbReference type="SUPFAM" id="SSF46689">
    <property type="entry name" value="Homeodomain-like"/>
    <property type="match status" value="1"/>
</dbReference>
<dbReference type="Pfam" id="PF01527">
    <property type="entry name" value="HTH_Tnp_1"/>
    <property type="match status" value="1"/>
</dbReference>
<dbReference type="InterPro" id="IPR002514">
    <property type="entry name" value="Transposase_8"/>
</dbReference>
<gene>
    <name evidence="2" type="ORF">GCM10025789_03400</name>
</gene>
<evidence type="ECO:0000256" key="1">
    <source>
        <dbReference type="SAM" id="Coils"/>
    </source>
</evidence>
<proteinExistence type="predicted"/>
<name>A0ABP9EYE3_9ACTN</name>
<dbReference type="Gene3D" id="1.10.10.10">
    <property type="entry name" value="Winged helix-like DNA-binding domain superfamily/Winged helix DNA-binding domain"/>
    <property type="match status" value="1"/>
</dbReference>
<dbReference type="InterPro" id="IPR036388">
    <property type="entry name" value="WH-like_DNA-bd_sf"/>
</dbReference>
<keyword evidence="1" id="KW-0175">Coiled coil</keyword>
<evidence type="ECO:0000313" key="3">
    <source>
        <dbReference type="Proteomes" id="UP001501521"/>
    </source>
</evidence>
<dbReference type="Proteomes" id="UP001501521">
    <property type="component" value="Unassembled WGS sequence"/>
</dbReference>
<evidence type="ECO:0008006" key="4">
    <source>
        <dbReference type="Google" id="ProtNLM"/>
    </source>
</evidence>
<feature type="coiled-coil region" evidence="1">
    <location>
        <begin position="63"/>
        <end position="90"/>
    </location>
</feature>
<accession>A0ABP9EYE3</accession>
<sequence>MPKKIDPAVRERAVRLVLEHRAEYPSNAKAIAAVARQEGVGAESLRRWVVQADIDAGNRDGQTTEEHAEIRRLKAENKELRDKVAILKAATTYVGDRCQAVA</sequence>
<dbReference type="InterPro" id="IPR009057">
    <property type="entry name" value="Homeodomain-like_sf"/>
</dbReference>
<evidence type="ECO:0000313" key="2">
    <source>
        <dbReference type="EMBL" id="GAA4890271.1"/>
    </source>
</evidence>
<reference evidence="3" key="1">
    <citation type="journal article" date="2019" name="Int. J. Syst. Evol. Microbiol.">
        <title>The Global Catalogue of Microorganisms (GCM) 10K type strain sequencing project: providing services to taxonomists for standard genome sequencing and annotation.</title>
        <authorList>
            <consortium name="The Broad Institute Genomics Platform"/>
            <consortium name="The Broad Institute Genome Sequencing Center for Infectious Disease"/>
            <person name="Wu L."/>
            <person name="Ma J."/>
        </authorList>
    </citation>
    <scope>NUCLEOTIDE SEQUENCE [LARGE SCALE GENOMIC DNA]</scope>
    <source>
        <strain evidence="3">JCM 19125</strain>
    </source>
</reference>
<protein>
    <recommendedName>
        <fullName evidence="4">Transposase</fullName>
    </recommendedName>
</protein>
<keyword evidence="3" id="KW-1185">Reference proteome</keyword>
<comment type="caution">
    <text evidence="2">The sequence shown here is derived from an EMBL/GenBank/DDBJ whole genome shotgun (WGS) entry which is preliminary data.</text>
</comment>
<organism evidence="2 3">
    <name type="scientific">Tessaracoccus lubricantis</name>
    <dbReference type="NCBI Taxonomy" id="545543"/>
    <lineage>
        <taxon>Bacteria</taxon>
        <taxon>Bacillati</taxon>
        <taxon>Actinomycetota</taxon>
        <taxon>Actinomycetes</taxon>
        <taxon>Propionibacteriales</taxon>
        <taxon>Propionibacteriaceae</taxon>
        <taxon>Tessaracoccus</taxon>
    </lineage>
</organism>
<dbReference type="EMBL" id="BAABLV010000006">
    <property type="protein sequence ID" value="GAA4890271.1"/>
    <property type="molecule type" value="Genomic_DNA"/>
</dbReference>